<keyword evidence="7" id="KW-1185">Reference proteome</keyword>
<reference evidence="6" key="1">
    <citation type="journal article" date="2023" name="G3 (Bethesda)">
        <title>Whole genome assembly and annotation of the endangered Caribbean coral Acropora cervicornis.</title>
        <authorList>
            <person name="Selwyn J.D."/>
            <person name="Vollmer S.V."/>
        </authorList>
    </citation>
    <scope>NUCLEOTIDE SEQUENCE</scope>
    <source>
        <strain evidence="6">K2</strain>
    </source>
</reference>
<gene>
    <name evidence="6" type="ORF">P5673_023955</name>
</gene>
<feature type="transmembrane region" description="Helical" evidence="5">
    <location>
        <begin position="82"/>
        <end position="100"/>
    </location>
</feature>
<sequence>MAKYDDNPFAGDSENPFADPFVASHTSNAARGIEDFNPFVDQNSSKPGSAAKVEEEHEHLRKRQEVCYRENNFPPLPSKCPLYVFALCYNCIAAMALLVSDTGGYAYGGQTFGFSILYLVLNVPLSFLCWYRPSYKALK</sequence>
<organism evidence="6 7">
    <name type="scientific">Acropora cervicornis</name>
    <name type="common">Staghorn coral</name>
    <dbReference type="NCBI Taxonomy" id="6130"/>
    <lineage>
        <taxon>Eukaryota</taxon>
        <taxon>Metazoa</taxon>
        <taxon>Cnidaria</taxon>
        <taxon>Anthozoa</taxon>
        <taxon>Hexacorallia</taxon>
        <taxon>Scleractinia</taxon>
        <taxon>Astrocoeniina</taxon>
        <taxon>Acroporidae</taxon>
        <taxon>Acropora</taxon>
    </lineage>
</organism>
<dbReference type="Pfam" id="PF04144">
    <property type="entry name" value="SCAMP"/>
    <property type="match status" value="1"/>
</dbReference>
<keyword evidence="3 5" id="KW-1133">Transmembrane helix</keyword>
<dbReference type="AlphaFoldDB" id="A0AAD9UYK8"/>
<keyword evidence="4 5" id="KW-0472">Membrane</keyword>
<dbReference type="GO" id="GO:0055038">
    <property type="term" value="C:recycling endosome membrane"/>
    <property type="evidence" value="ECO:0007669"/>
    <property type="project" value="TreeGrafter"/>
</dbReference>
<evidence type="ECO:0000313" key="7">
    <source>
        <dbReference type="Proteomes" id="UP001249851"/>
    </source>
</evidence>
<comment type="subcellular location">
    <subcellularLocation>
        <location evidence="1 5">Membrane</location>
        <topology evidence="1 5">Multi-pass membrane protein</topology>
    </subcellularLocation>
</comment>
<feature type="transmembrane region" description="Helical" evidence="5">
    <location>
        <begin position="112"/>
        <end position="131"/>
    </location>
</feature>
<keyword evidence="2 5" id="KW-0812">Transmembrane</keyword>
<evidence type="ECO:0000256" key="2">
    <source>
        <dbReference type="ARBA" id="ARBA00022692"/>
    </source>
</evidence>
<dbReference type="Proteomes" id="UP001249851">
    <property type="component" value="Unassembled WGS sequence"/>
</dbReference>
<dbReference type="PANTHER" id="PTHR10687:SF2">
    <property type="entry name" value="SECRETORY CARRIER-ASSOCIATED MEMBRANE PROTEIN"/>
    <property type="match status" value="1"/>
</dbReference>
<proteinExistence type="inferred from homology"/>
<comment type="caution">
    <text evidence="5">Lacks conserved residue(s) required for the propagation of feature annotation.</text>
</comment>
<evidence type="ECO:0000256" key="5">
    <source>
        <dbReference type="RuleBase" id="RU363122"/>
    </source>
</evidence>
<protein>
    <recommendedName>
        <fullName evidence="5">Secretory carrier-associated membrane protein</fullName>
        <shortName evidence="5">Secretory carrier membrane protein</shortName>
    </recommendedName>
</protein>
<name>A0AAD9UYK8_ACRCE</name>
<comment type="caution">
    <text evidence="6">The sequence shown here is derived from an EMBL/GenBank/DDBJ whole genome shotgun (WGS) entry which is preliminary data.</text>
</comment>
<evidence type="ECO:0000256" key="1">
    <source>
        <dbReference type="ARBA" id="ARBA00004141"/>
    </source>
</evidence>
<evidence type="ECO:0000313" key="6">
    <source>
        <dbReference type="EMBL" id="KAK2554507.1"/>
    </source>
</evidence>
<comment type="similarity">
    <text evidence="5">Belongs to the SCAMP family.</text>
</comment>
<dbReference type="GO" id="GO:0032588">
    <property type="term" value="C:trans-Golgi network membrane"/>
    <property type="evidence" value="ECO:0007669"/>
    <property type="project" value="TreeGrafter"/>
</dbReference>
<dbReference type="PANTHER" id="PTHR10687">
    <property type="entry name" value="SECRETORY CARRIER-ASSOCIATED MEMBRANE PROTEIN SCAMP"/>
    <property type="match status" value="1"/>
</dbReference>
<dbReference type="InterPro" id="IPR007273">
    <property type="entry name" value="SCAMP"/>
</dbReference>
<accession>A0AAD9UYK8</accession>
<reference evidence="6" key="2">
    <citation type="journal article" date="2023" name="Science">
        <title>Genomic signatures of disease resistance in endangered staghorn corals.</title>
        <authorList>
            <person name="Vollmer S.V."/>
            <person name="Selwyn J.D."/>
            <person name="Despard B.A."/>
            <person name="Roesel C.L."/>
        </authorList>
    </citation>
    <scope>NUCLEOTIDE SEQUENCE</scope>
    <source>
        <strain evidence="6">K2</strain>
    </source>
</reference>
<dbReference type="EMBL" id="JARQWQ010000069">
    <property type="protein sequence ID" value="KAK2554507.1"/>
    <property type="molecule type" value="Genomic_DNA"/>
</dbReference>
<evidence type="ECO:0000256" key="4">
    <source>
        <dbReference type="ARBA" id="ARBA00023136"/>
    </source>
</evidence>
<keyword evidence="5" id="KW-0813">Transport</keyword>
<dbReference type="GO" id="GO:0015031">
    <property type="term" value="P:protein transport"/>
    <property type="evidence" value="ECO:0007669"/>
    <property type="project" value="InterPro"/>
</dbReference>
<evidence type="ECO:0000256" key="3">
    <source>
        <dbReference type="ARBA" id="ARBA00022989"/>
    </source>
</evidence>